<dbReference type="PANTHER" id="PTHR30373">
    <property type="entry name" value="UPF0603 PROTEIN YGCG"/>
    <property type="match status" value="1"/>
</dbReference>
<dbReference type="Gene3D" id="3.10.310.50">
    <property type="match status" value="1"/>
</dbReference>
<dbReference type="EMBL" id="CP036262">
    <property type="protein sequence ID" value="QDS94933.1"/>
    <property type="molecule type" value="Genomic_DNA"/>
</dbReference>
<sequence precursor="true">MGNSYLLRPRACLAAFAFFCSLMVSPAIAFEINLQPPGDREFVRDLAGMLDAQDKTQIQEICDALLTDKATPIIVITIESMAKYGGEGLRIETFATLLFDQWGIGHPTLGDQEWNTGILLLVSKDDRKARIELGGGWGRREDALCRQIMDDQIISRFKQGQFSMGIVAGVESLDKMARKLELPSAPAAKSIPRPWWHYGLIIGFVALAIFTVVSLIRNGSSGWAWVFWGVVFAVVGTLLYQFLKNQSRGGGGGGGGFSGGSFGGGSSGGGGATGSW</sequence>
<organism evidence="4 5">
    <name type="scientific">Roseimaritima multifibrata</name>
    <dbReference type="NCBI Taxonomy" id="1930274"/>
    <lineage>
        <taxon>Bacteria</taxon>
        <taxon>Pseudomonadati</taxon>
        <taxon>Planctomycetota</taxon>
        <taxon>Planctomycetia</taxon>
        <taxon>Pirellulales</taxon>
        <taxon>Pirellulaceae</taxon>
        <taxon>Roseimaritima</taxon>
    </lineage>
</organism>
<dbReference type="PANTHER" id="PTHR30373:SF2">
    <property type="entry name" value="UPF0603 PROTEIN YGCG"/>
    <property type="match status" value="1"/>
</dbReference>
<keyword evidence="1" id="KW-0812">Transmembrane</keyword>
<keyword evidence="5" id="KW-1185">Reference proteome</keyword>
<evidence type="ECO:0000313" key="5">
    <source>
        <dbReference type="Proteomes" id="UP000320672"/>
    </source>
</evidence>
<feature type="transmembrane region" description="Helical" evidence="1">
    <location>
        <begin position="195"/>
        <end position="216"/>
    </location>
</feature>
<dbReference type="KEGG" id="rml:FF011L_37170"/>
<evidence type="ECO:0000259" key="3">
    <source>
        <dbReference type="Pfam" id="PF04536"/>
    </source>
</evidence>
<reference evidence="4 5" key="1">
    <citation type="submission" date="2019-02" db="EMBL/GenBank/DDBJ databases">
        <title>Deep-cultivation of Planctomycetes and their phenomic and genomic characterization uncovers novel biology.</title>
        <authorList>
            <person name="Wiegand S."/>
            <person name="Jogler M."/>
            <person name="Boedeker C."/>
            <person name="Pinto D."/>
            <person name="Vollmers J."/>
            <person name="Rivas-Marin E."/>
            <person name="Kohn T."/>
            <person name="Peeters S.H."/>
            <person name="Heuer A."/>
            <person name="Rast P."/>
            <person name="Oberbeckmann S."/>
            <person name="Bunk B."/>
            <person name="Jeske O."/>
            <person name="Meyerdierks A."/>
            <person name="Storesund J.E."/>
            <person name="Kallscheuer N."/>
            <person name="Luecker S."/>
            <person name="Lage O.M."/>
            <person name="Pohl T."/>
            <person name="Merkel B.J."/>
            <person name="Hornburger P."/>
            <person name="Mueller R.-W."/>
            <person name="Bruemmer F."/>
            <person name="Labrenz M."/>
            <person name="Spormann A.M."/>
            <person name="Op den Camp H."/>
            <person name="Overmann J."/>
            <person name="Amann R."/>
            <person name="Jetten M.S.M."/>
            <person name="Mascher T."/>
            <person name="Medema M.H."/>
            <person name="Devos D.P."/>
            <person name="Kaster A.-K."/>
            <person name="Ovreas L."/>
            <person name="Rohde M."/>
            <person name="Galperin M.Y."/>
            <person name="Jogler C."/>
        </authorList>
    </citation>
    <scope>NUCLEOTIDE SEQUENCE [LARGE SCALE GENOMIC DNA]</scope>
    <source>
        <strain evidence="4 5">FF011L</strain>
    </source>
</reference>
<feature type="signal peptide" evidence="2">
    <location>
        <begin position="1"/>
        <end position="29"/>
    </location>
</feature>
<gene>
    <name evidence="4" type="ORF">FF011L_37170</name>
</gene>
<dbReference type="RefSeq" id="WP_145352868.1">
    <property type="nucleotide sequence ID" value="NZ_CP036262.1"/>
</dbReference>
<keyword evidence="1" id="KW-1133">Transmembrane helix</keyword>
<proteinExistence type="predicted"/>
<protein>
    <recommendedName>
        <fullName evidence="3">TPM domain-containing protein</fullName>
    </recommendedName>
</protein>
<evidence type="ECO:0000256" key="2">
    <source>
        <dbReference type="SAM" id="SignalP"/>
    </source>
</evidence>
<accession>A0A517MJ80</accession>
<dbReference type="InterPro" id="IPR007621">
    <property type="entry name" value="TPM_dom"/>
</dbReference>
<feature type="transmembrane region" description="Helical" evidence="1">
    <location>
        <begin position="223"/>
        <end position="243"/>
    </location>
</feature>
<dbReference type="AlphaFoldDB" id="A0A517MJ80"/>
<dbReference type="OrthoDB" id="9810918at2"/>
<dbReference type="Proteomes" id="UP000320672">
    <property type="component" value="Chromosome"/>
</dbReference>
<keyword evidence="2" id="KW-0732">Signal</keyword>
<evidence type="ECO:0000256" key="1">
    <source>
        <dbReference type="SAM" id="Phobius"/>
    </source>
</evidence>
<keyword evidence="1" id="KW-0472">Membrane</keyword>
<feature type="domain" description="TPM" evidence="3">
    <location>
        <begin position="43"/>
        <end position="174"/>
    </location>
</feature>
<feature type="chain" id="PRO_5021820770" description="TPM domain-containing protein" evidence="2">
    <location>
        <begin position="30"/>
        <end position="276"/>
    </location>
</feature>
<name>A0A517MJ80_9BACT</name>
<evidence type="ECO:0000313" key="4">
    <source>
        <dbReference type="EMBL" id="QDS94933.1"/>
    </source>
</evidence>
<dbReference type="Pfam" id="PF04536">
    <property type="entry name" value="TPM_phosphatase"/>
    <property type="match status" value="1"/>
</dbReference>